<comment type="similarity">
    <text evidence="8">Belongs to the pentraxin family.</text>
</comment>
<dbReference type="Gene3D" id="2.60.120.200">
    <property type="match status" value="1"/>
</dbReference>
<dbReference type="InterPro" id="IPR013320">
    <property type="entry name" value="ConA-like_dom_sf"/>
</dbReference>
<name>A0A671TR61_SPAAU</name>
<reference evidence="11" key="2">
    <citation type="submission" date="2025-08" db="UniProtKB">
        <authorList>
            <consortium name="Ensembl"/>
        </authorList>
    </citation>
    <scope>IDENTIFICATION</scope>
</reference>
<comment type="subcellular location">
    <subcellularLocation>
        <location evidence="2">Secreted</location>
    </subcellularLocation>
</comment>
<evidence type="ECO:0000256" key="7">
    <source>
        <dbReference type="ARBA" id="ARBA00023157"/>
    </source>
</evidence>
<keyword evidence="12" id="KW-1185">Reference proteome</keyword>
<dbReference type="InParanoid" id="A0A671TR61"/>
<evidence type="ECO:0000256" key="1">
    <source>
        <dbReference type="ARBA" id="ARBA00001913"/>
    </source>
</evidence>
<dbReference type="PANTHER" id="PTHR45869:SF7">
    <property type="entry name" value="C-REACTIVE PROTEIN"/>
    <property type="match status" value="1"/>
</dbReference>
<feature type="domain" description="Pentraxin (PTX)" evidence="10">
    <location>
        <begin position="73"/>
        <end position="274"/>
    </location>
</feature>
<protein>
    <submittedName>
        <fullName evidence="11">Serum amyloid P-component-like</fullName>
    </submittedName>
</protein>
<accession>A0A671TR61</accession>
<evidence type="ECO:0000313" key="11">
    <source>
        <dbReference type="Ensembl" id="ENSSAUP00010003886.1"/>
    </source>
</evidence>
<dbReference type="SMART" id="SM00159">
    <property type="entry name" value="PTX"/>
    <property type="match status" value="1"/>
</dbReference>
<gene>
    <name evidence="11" type="primary">LOC115567639</name>
</gene>
<dbReference type="Pfam" id="PF00354">
    <property type="entry name" value="Pentaxin"/>
    <property type="match status" value="1"/>
</dbReference>
<evidence type="ECO:0000256" key="2">
    <source>
        <dbReference type="ARBA" id="ARBA00004613"/>
    </source>
</evidence>
<keyword evidence="4" id="KW-0479">Metal-binding</keyword>
<dbReference type="AlphaFoldDB" id="A0A671TR61"/>
<dbReference type="OMA" id="CVSWNTW"/>
<dbReference type="PANTHER" id="PTHR45869">
    <property type="entry name" value="C-REACTIVE PROTEIN-RELATED"/>
    <property type="match status" value="1"/>
</dbReference>
<sequence length="275" mass="31232">MSASCTSICNHFCLYCILWLTNLNERKCIYFYVLCILLDSGSIRSVCLSLYKMALLLLLPLLTVCAATPRDLYGKMFIFPQETNTAHVRLTTSRQELRNVTVCLRSFTDLRRGHPLFSLATPSVDNDFLIYKDDAHDQMNLHIRNQYVYFAGQNYKLNTWHSLCSTWDSVSGLAQLWLDGKPSNWKLSSQSSINGPIIIVLGQEQDSHGGGFVITESFAGMLSDVHMWDYTISPCEIQNYMDDLSFPPGNLLNWRALEFQIIGTVLIGDKQKSCN</sequence>
<reference evidence="11" key="1">
    <citation type="submission" date="2021-04" db="EMBL/GenBank/DDBJ databases">
        <authorList>
            <consortium name="Wellcome Sanger Institute Data Sharing"/>
        </authorList>
    </citation>
    <scope>NUCLEOTIDE SEQUENCE [LARGE SCALE GENOMIC DNA]</scope>
</reference>
<keyword evidence="6" id="KW-0106">Calcium</keyword>
<dbReference type="GeneTree" id="ENSGT01100000263515"/>
<evidence type="ECO:0000256" key="9">
    <source>
        <dbReference type="PROSITE-ProRule" id="PRU01172"/>
    </source>
</evidence>
<keyword evidence="3" id="KW-0964">Secreted</keyword>
<evidence type="ECO:0000313" key="12">
    <source>
        <dbReference type="Proteomes" id="UP000472265"/>
    </source>
</evidence>
<proteinExistence type="inferred from homology"/>
<dbReference type="GO" id="GO:0046872">
    <property type="term" value="F:metal ion binding"/>
    <property type="evidence" value="ECO:0007669"/>
    <property type="project" value="UniProtKB-KW"/>
</dbReference>
<dbReference type="Ensembl" id="ENSSAUT00010004199.1">
    <property type="protein sequence ID" value="ENSSAUP00010003886.1"/>
    <property type="gene ID" value="ENSSAUG00010002029.1"/>
</dbReference>
<evidence type="ECO:0000256" key="6">
    <source>
        <dbReference type="ARBA" id="ARBA00022837"/>
    </source>
</evidence>
<dbReference type="SUPFAM" id="SSF49899">
    <property type="entry name" value="Concanavalin A-like lectins/glucanases"/>
    <property type="match status" value="1"/>
</dbReference>
<evidence type="ECO:0000256" key="4">
    <source>
        <dbReference type="ARBA" id="ARBA00022723"/>
    </source>
</evidence>
<evidence type="ECO:0000256" key="5">
    <source>
        <dbReference type="ARBA" id="ARBA00022729"/>
    </source>
</evidence>
<evidence type="ECO:0000256" key="8">
    <source>
        <dbReference type="ARBA" id="ARBA00038102"/>
    </source>
</evidence>
<reference evidence="11" key="3">
    <citation type="submission" date="2025-09" db="UniProtKB">
        <authorList>
            <consortium name="Ensembl"/>
        </authorList>
    </citation>
    <scope>IDENTIFICATION</scope>
</reference>
<dbReference type="PRINTS" id="PR00895">
    <property type="entry name" value="PENTAXIN"/>
</dbReference>
<keyword evidence="5" id="KW-0732">Signal</keyword>
<dbReference type="InterPro" id="IPR051005">
    <property type="entry name" value="Pentraxin_domain"/>
</dbReference>
<dbReference type="Proteomes" id="UP000472265">
    <property type="component" value="Chromosome 17"/>
</dbReference>
<organism evidence="11 12">
    <name type="scientific">Sparus aurata</name>
    <name type="common">Gilthead sea bream</name>
    <dbReference type="NCBI Taxonomy" id="8175"/>
    <lineage>
        <taxon>Eukaryota</taxon>
        <taxon>Metazoa</taxon>
        <taxon>Chordata</taxon>
        <taxon>Craniata</taxon>
        <taxon>Vertebrata</taxon>
        <taxon>Euteleostomi</taxon>
        <taxon>Actinopterygii</taxon>
        <taxon>Neopterygii</taxon>
        <taxon>Teleostei</taxon>
        <taxon>Neoteleostei</taxon>
        <taxon>Acanthomorphata</taxon>
        <taxon>Eupercaria</taxon>
        <taxon>Spariformes</taxon>
        <taxon>Sparidae</taxon>
        <taxon>Sparus</taxon>
    </lineage>
</organism>
<evidence type="ECO:0000259" key="10">
    <source>
        <dbReference type="PROSITE" id="PS51828"/>
    </source>
</evidence>
<dbReference type="GO" id="GO:0005576">
    <property type="term" value="C:extracellular region"/>
    <property type="evidence" value="ECO:0007669"/>
    <property type="project" value="UniProtKB-SubCell"/>
</dbReference>
<keyword evidence="7" id="KW-1015">Disulfide bond</keyword>
<comment type="caution">
    <text evidence="9">Lacks conserved residue(s) required for the propagation of feature annotation.</text>
</comment>
<comment type="cofactor">
    <cofactor evidence="1">
        <name>Ca(2+)</name>
        <dbReference type="ChEBI" id="CHEBI:29108"/>
    </cofactor>
</comment>
<dbReference type="PROSITE" id="PS51828">
    <property type="entry name" value="PTX_2"/>
    <property type="match status" value="1"/>
</dbReference>
<evidence type="ECO:0000256" key="3">
    <source>
        <dbReference type="ARBA" id="ARBA00022525"/>
    </source>
</evidence>
<dbReference type="InterPro" id="IPR001759">
    <property type="entry name" value="PTX_dom"/>
</dbReference>